<keyword evidence="2" id="KW-0732">Signal</keyword>
<dbReference type="KEGG" id="drg:H9K76_01670"/>
<accession>A0A7G9RUW8</accession>
<dbReference type="InterPro" id="IPR025554">
    <property type="entry name" value="DUF4140"/>
</dbReference>
<dbReference type="Pfam" id="PF13598">
    <property type="entry name" value="DUF4139"/>
    <property type="match status" value="1"/>
</dbReference>
<dbReference type="PANTHER" id="PTHR31005">
    <property type="entry name" value="DUF4139 DOMAIN-CONTAINING PROTEIN"/>
    <property type="match status" value="1"/>
</dbReference>
<dbReference type="PANTHER" id="PTHR31005:SF8">
    <property type="entry name" value="DUF4139 DOMAIN-CONTAINING PROTEIN"/>
    <property type="match status" value="1"/>
</dbReference>
<name>A0A7G9RUW8_9BURK</name>
<protein>
    <submittedName>
        <fullName evidence="5">DUF4139 domain-containing protein</fullName>
    </submittedName>
</protein>
<feature type="chain" id="PRO_5028951935" evidence="2">
    <location>
        <begin position="18"/>
        <end position="537"/>
    </location>
</feature>
<dbReference type="InterPro" id="IPR011935">
    <property type="entry name" value="CHP02231"/>
</dbReference>
<evidence type="ECO:0000313" key="5">
    <source>
        <dbReference type="EMBL" id="QNN59393.1"/>
    </source>
</evidence>
<dbReference type="AlphaFoldDB" id="A0A7G9RUW8"/>
<dbReference type="Pfam" id="PF13600">
    <property type="entry name" value="DUF4140"/>
    <property type="match status" value="1"/>
</dbReference>
<proteinExistence type="predicted"/>
<reference evidence="5 6" key="1">
    <citation type="submission" date="2020-08" db="EMBL/GenBank/DDBJ databases">
        <title>Genome sequence of Diaphorobacter ruginosibacter DSM 27467T.</title>
        <authorList>
            <person name="Hyun D.-W."/>
            <person name="Bae J.-W."/>
        </authorList>
    </citation>
    <scope>NUCLEOTIDE SEQUENCE [LARGE SCALE GENOMIC DNA]</scope>
    <source>
        <strain evidence="5 6">DSM 27467</strain>
    </source>
</reference>
<dbReference type="InterPro" id="IPR037291">
    <property type="entry name" value="DUF4139"/>
</dbReference>
<dbReference type="EMBL" id="CP060714">
    <property type="protein sequence ID" value="QNN59393.1"/>
    <property type="molecule type" value="Genomic_DNA"/>
</dbReference>
<feature type="region of interest" description="Disordered" evidence="1">
    <location>
        <begin position="129"/>
        <end position="150"/>
    </location>
</feature>
<gene>
    <name evidence="5" type="ORF">H9K76_01670</name>
</gene>
<dbReference type="NCBIfam" id="TIGR02231">
    <property type="entry name" value="mucoidy inhibitor MuiA family protein"/>
    <property type="match status" value="1"/>
</dbReference>
<evidence type="ECO:0000256" key="2">
    <source>
        <dbReference type="SAM" id="SignalP"/>
    </source>
</evidence>
<dbReference type="Proteomes" id="UP000515811">
    <property type="component" value="Chromosome"/>
</dbReference>
<sequence>MLLACSGVLAAPTSVSAVSADGGSRITQVKVYPGSATVERTARVPAGARSLTIRCLSPQLDVQSLQVQADAHVRIGESSVKVQDRDLDKECATPLDDQVRDAEDRVASAKAETDSLELATSYLRTVATVPPSEPHSGPGTPGSASINGTTDTLRRSSQDLLLKLHQSKRRQEAAELALKELTEERNRIAGPKARTSTVTITLASDREGELRLSYQLRGPGWSPSYRAALDSTSGVVKFERLALVAQNTGEDWRNVQLALSTGQPTRSTAGRLPGPWTINVAPAEQFTTEIRAMPAPAPVAASKVTLMSMGDRGAETTPAMPNFDVQVSDDAYATEFTVPQRITVPSGGQRITLSLGSLDARAQLVSRTSPGVEPAAYLIAQLSALPGVWPAAPVALYRDGAYVGQGRLDNNSDELSRTGLSFGRDERVVVTAEPQQQNSGSAGFTGANVERKVQHAYRVESRHQRPIALQVLDAAPVSQNEQIDVVSQYDPLPADKAWNRRPGLILWSETLAPGSSLRFTAAHTLRYPKDARLQESK</sequence>
<feature type="domain" description="DUF4140" evidence="4">
    <location>
        <begin position="29"/>
        <end position="119"/>
    </location>
</feature>
<keyword evidence="6" id="KW-1185">Reference proteome</keyword>
<evidence type="ECO:0000256" key="1">
    <source>
        <dbReference type="SAM" id="MobiDB-lite"/>
    </source>
</evidence>
<evidence type="ECO:0000313" key="6">
    <source>
        <dbReference type="Proteomes" id="UP000515811"/>
    </source>
</evidence>
<feature type="signal peptide" evidence="2">
    <location>
        <begin position="1"/>
        <end position="17"/>
    </location>
</feature>
<organism evidence="5 6">
    <name type="scientific">Diaphorobacter ruginosibacter</name>
    <dbReference type="NCBI Taxonomy" id="1715720"/>
    <lineage>
        <taxon>Bacteria</taxon>
        <taxon>Pseudomonadati</taxon>
        <taxon>Pseudomonadota</taxon>
        <taxon>Betaproteobacteria</taxon>
        <taxon>Burkholderiales</taxon>
        <taxon>Comamonadaceae</taxon>
        <taxon>Diaphorobacter</taxon>
    </lineage>
</organism>
<feature type="domain" description="DUF4139" evidence="3">
    <location>
        <begin position="210"/>
        <end position="529"/>
    </location>
</feature>
<evidence type="ECO:0000259" key="4">
    <source>
        <dbReference type="Pfam" id="PF13600"/>
    </source>
</evidence>
<evidence type="ECO:0000259" key="3">
    <source>
        <dbReference type="Pfam" id="PF13598"/>
    </source>
</evidence>